<comment type="similarity">
    <text evidence="2 8">Belongs to the lactate permease family.</text>
</comment>
<accession>A0ABX1A1A1</accession>
<evidence type="ECO:0000256" key="4">
    <source>
        <dbReference type="ARBA" id="ARBA00022475"/>
    </source>
</evidence>
<feature type="transmembrane region" description="Helical" evidence="8">
    <location>
        <begin position="458"/>
        <end position="480"/>
    </location>
</feature>
<evidence type="ECO:0000313" key="10">
    <source>
        <dbReference type="EMBL" id="NJP50165.1"/>
    </source>
</evidence>
<evidence type="ECO:0000256" key="6">
    <source>
        <dbReference type="ARBA" id="ARBA00022989"/>
    </source>
</evidence>
<feature type="region of interest" description="Disordered" evidence="9">
    <location>
        <begin position="281"/>
        <end position="325"/>
    </location>
</feature>
<organism evidence="10 11">
    <name type="scientific">Streptomyces composti</name>
    <dbReference type="NCBI Taxonomy" id="2720025"/>
    <lineage>
        <taxon>Bacteria</taxon>
        <taxon>Bacillati</taxon>
        <taxon>Actinomycetota</taxon>
        <taxon>Actinomycetes</taxon>
        <taxon>Kitasatosporales</taxon>
        <taxon>Streptomycetaceae</taxon>
        <taxon>Streptomyces</taxon>
    </lineage>
</organism>
<comment type="caution">
    <text evidence="10">The sequence shown here is derived from an EMBL/GenBank/DDBJ whole genome shotgun (WGS) entry which is preliminary data.</text>
</comment>
<gene>
    <name evidence="10" type="ORF">HCJ93_08780</name>
</gene>
<evidence type="ECO:0000256" key="2">
    <source>
        <dbReference type="ARBA" id="ARBA00010100"/>
    </source>
</evidence>
<dbReference type="Proteomes" id="UP000730591">
    <property type="component" value="Unassembled WGS sequence"/>
</dbReference>
<name>A0ABX1A1A1_9ACTN</name>
<dbReference type="InterPro" id="IPR003804">
    <property type="entry name" value="Lactate_perm"/>
</dbReference>
<comment type="subcellular location">
    <subcellularLocation>
        <location evidence="1 8">Cell membrane</location>
        <topology evidence="1 8">Multi-pass membrane protein</topology>
    </subcellularLocation>
</comment>
<feature type="transmembrane region" description="Helical" evidence="8">
    <location>
        <begin position="40"/>
        <end position="59"/>
    </location>
</feature>
<feature type="transmembrane region" description="Helical" evidence="8">
    <location>
        <begin position="428"/>
        <end position="446"/>
    </location>
</feature>
<protein>
    <recommendedName>
        <fullName evidence="8">L-lactate permease</fullName>
    </recommendedName>
</protein>
<dbReference type="PANTHER" id="PTHR30003">
    <property type="entry name" value="L-LACTATE PERMEASE"/>
    <property type="match status" value="1"/>
</dbReference>
<evidence type="ECO:0000256" key="8">
    <source>
        <dbReference type="RuleBase" id="RU365092"/>
    </source>
</evidence>
<sequence>MTGYQQVFDPVAGSLGWSALCAALPLVTLFVLLGGLRWKAWQASLVALAAALGVAVLAYEMPVGQAALAAGEGAAFGLFPIIWIVLNALWIYKLTELTGWDTVLRRAFGSLSGDQRVQAVIIAFCFGALLEALAGFGTPVAVSSVMLMAVGLRPMKAAAVSLVANTAPVAFGAIAVPITTLAKITGLDAADLGAMVGRQTPLLALFVPLVLVFMVDGRRGVRQTWPVALVGGFGFAAAQFISANFLSYEIADIVAAFAGALAVVLMLRVWQPRETLAARAETPAAVGGGATGTSGGATGSGSGTSGDTGSGDAAPAGTDATAADRRRRTGEGSALMAFAPYLTVVVLFAVATFGPVKTWLDAHSGWKFAWPGLDVVNGDGEPLSSATFTFNLLNSGGTILLLAGLITAALYGIGVLRGVRAYGDTVRQFRWTIVTVMAVLALAYVMNMSGQTVTLGLFLAQTGAAFALLSPIVGWLGVAVTGSDTSSNSLFGLLQLTAAQKTGMSPYLLAAANTTGGVLGKMISPQSLAIAAAVVGLEGREGELFRRVVGWGLGLLAAICLLVYLQSTPVLDWMVVR</sequence>
<proteinExistence type="inferred from homology"/>
<evidence type="ECO:0000256" key="7">
    <source>
        <dbReference type="ARBA" id="ARBA00023136"/>
    </source>
</evidence>
<comment type="function">
    <text evidence="8">Uptake of L-lactate across the membrane. Can also transport D-lactate and glycolate.</text>
</comment>
<keyword evidence="5 8" id="KW-0812">Transmembrane</keyword>
<feature type="transmembrane region" description="Helical" evidence="8">
    <location>
        <begin position="66"/>
        <end position="92"/>
    </location>
</feature>
<keyword evidence="4 8" id="KW-1003">Cell membrane</keyword>
<dbReference type="PANTHER" id="PTHR30003:SF0">
    <property type="entry name" value="GLYCOLATE PERMEASE GLCA-RELATED"/>
    <property type="match status" value="1"/>
</dbReference>
<keyword evidence="11" id="KW-1185">Reference proteome</keyword>
<keyword evidence="6 8" id="KW-1133">Transmembrane helix</keyword>
<evidence type="ECO:0000256" key="1">
    <source>
        <dbReference type="ARBA" id="ARBA00004651"/>
    </source>
</evidence>
<feature type="transmembrane region" description="Helical" evidence="8">
    <location>
        <begin position="227"/>
        <end position="247"/>
    </location>
</feature>
<evidence type="ECO:0000256" key="3">
    <source>
        <dbReference type="ARBA" id="ARBA00022448"/>
    </source>
</evidence>
<evidence type="ECO:0000256" key="5">
    <source>
        <dbReference type="ARBA" id="ARBA00022692"/>
    </source>
</evidence>
<evidence type="ECO:0000313" key="11">
    <source>
        <dbReference type="Proteomes" id="UP000730591"/>
    </source>
</evidence>
<evidence type="ECO:0000256" key="9">
    <source>
        <dbReference type="SAM" id="MobiDB-lite"/>
    </source>
</evidence>
<dbReference type="EMBL" id="JAATEM010000008">
    <property type="protein sequence ID" value="NJP50165.1"/>
    <property type="molecule type" value="Genomic_DNA"/>
</dbReference>
<feature type="compositionally biased region" description="Gly residues" evidence="9">
    <location>
        <begin position="286"/>
        <end position="309"/>
    </location>
</feature>
<feature type="transmembrane region" description="Helical" evidence="8">
    <location>
        <begin position="162"/>
        <end position="184"/>
    </location>
</feature>
<feature type="compositionally biased region" description="Low complexity" evidence="9">
    <location>
        <begin position="310"/>
        <end position="321"/>
    </location>
</feature>
<reference evidence="10 11" key="1">
    <citation type="submission" date="2020-03" db="EMBL/GenBank/DDBJ databases">
        <title>WGS of actinomycetes isolated from Thailand.</title>
        <authorList>
            <person name="Thawai C."/>
        </authorList>
    </citation>
    <scope>NUCLEOTIDE SEQUENCE [LARGE SCALE GENOMIC DNA]</scope>
    <source>
        <strain evidence="10 11">SBST2-5</strain>
    </source>
</reference>
<keyword evidence="7 8" id="KW-0472">Membrane</keyword>
<feature type="transmembrane region" description="Helical" evidence="8">
    <location>
        <begin position="392"/>
        <end position="416"/>
    </location>
</feature>
<feature type="transmembrane region" description="Helical" evidence="8">
    <location>
        <begin position="119"/>
        <end position="150"/>
    </location>
</feature>
<feature type="transmembrane region" description="Helical" evidence="8">
    <location>
        <begin position="548"/>
        <end position="567"/>
    </location>
</feature>
<feature type="transmembrane region" description="Helical" evidence="8">
    <location>
        <begin position="335"/>
        <end position="356"/>
    </location>
</feature>
<keyword evidence="3 8" id="KW-0813">Transport</keyword>
<dbReference type="Pfam" id="PF02652">
    <property type="entry name" value="Lactate_perm"/>
    <property type="match status" value="2"/>
</dbReference>
<dbReference type="RefSeq" id="WP_167992715.1">
    <property type="nucleotide sequence ID" value="NZ_JAATEM010000008.1"/>
</dbReference>
<feature type="transmembrane region" description="Helical" evidence="8">
    <location>
        <begin position="253"/>
        <end position="270"/>
    </location>
</feature>
<feature type="transmembrane region" description="Helical" evidence="8">
    <location>
        <begin position="12"/>
        <end position="34"/>
    </location>
</feature>